<dbReference type="GO" id="GO:0022625">
    <property type="term" value="C:cytosolic large ribosomal subunit"/>
    <property type="evidence" value="ECO:0007669"/>
    <property type="project" value="TreeGrafter"/>
</dbReference>
<feature type="domain" description="Large ribosomal subunit protein bL12 oligomerization" evidence="6">
    <location>
        <begin position="57"/>
        <end position="98"/>
    </location>
</feature>
<dbReference type="InterPro" id="IPR000206">
    <property type="entry name" value="Ribosomal_bL12"/>
</dbReference>
<organism evidence="7">
    <name type="scientific">marine sediment metagenome</name>
    <dbReference type="NCBI Taxonomy" id="412755"/>
    <lineage>
        <taxon>unclassified sequences</taxon>
        <taxon>metagenomes</taxon>
        <taxon>ecological metagenomes</taxon>
    </lineage>
</organism>
<dbReference type="Pfam" id="PF16320">
    <property type="entry name" value="Ribosomal_L12_N"/>
    <property type="match status" value="1"/>
</dbReference>
<dbReference type="CDD" id="cd00387">
    <property type="entry name" value="Ribosomal_L7_L12"/>
    <property type="match status" value="1"/>
</dbReference>
<dbReference type="InterPro" id="IPR014719">
    <property type="entry name" value="Ribosomal_bL12_C/ClpS-like"/>
</dbReference>
<sequence>MAEEKEQKVAPTPTGSESRPQESVGKEKKEGKKEEEKEETKETSDDSVDVNDKRFVKIIEAIGDMSVIDLADLVKVFEKKFGVSAVAPAAAGGGTAEGDEEKSEVDVILEAVGGQKINVIKAVKEITGLGLKESKELIDNAPKAIKESVKREEAEKMQKKLSEVGATVNLK</sequence>
<feature type="domain" description="Large ribosomal subunit protein bL12 C-terminal" evidence="5">
    <location>
        <begin position="105"/>
        <end position="171"/>
    </location>
</feature>
<evidence type="ECO:0000259" key="6">
    <source>
        <dbReference type="Pfam" id="PF16320"/>
    </source>
</evidence>
<dbReference type="FunFam" id="3.30.1390.10:FF:000001">
    <property type="entry name" value="50S ribosomal protein L7/L12"/>
    <property type="match status" value="1"/>
</dbReference>
<keyword evidence="3" id="KW-0687">Ribonucleoprotein</keyword>
<accession>A0A0F9J1B3</accession>
<evidence type="ECO:0000256" key="3">
    <source>
        <dbReference type="ARBA" id="ARBA00023274"/>
    </source>
</evidence>
<dbReference type="InterPro" id="IPR008932">
    <property type="entry name" value="Ribosomal_bL12_oligo"/>
</dbReference>
<dbReference type="AlphaFoldDB" id="A0A0F9J1B3"/>
<keyword evidence="2" id="KW-0689">Ribosomal protein</keyword>
<comment type="caution">
    <text evidence="7">The sequence shown here is derived from an EMBL/GenBank/DDBJ whole genome shotgun (WGS) entry which is preliminary data.</text>
</comment>
<feature type="region of interest" description="Disordered" evidence="4">
    <location>
        <begin position="1"/>
        <end position="49"/>
    </location>
</feature>
<dbReference type="EMBL" id="LAZR01011116">
    <property type="protein sequence ID" value="KKM63343.1"/>
    <property type="molecule type" value="Genomic_DNA"/>
</dbReference>
<evidence type="ECO:0008006" key="8">
    <source>
        <dbReference type="Google" id="ProtNLM"/>
    </source>
</evidence>
<protein>
    <recommendedName>
        <fullName evidence="8">Ribosomal protein L7/L12 C-terminal domain-containing protein</fullName>
    </recommendedName>
</protein>
<evidence type="ECO:0000256" key="2">
    <source>
        <dbReference type="ARBA" id="ARBA00022980"/>
    </source>
</evidence>
<dbReference type="Pfam" id="PF00542">
    <property type="entry name" value="Ribosomal_L12"/>
    <property type="match status" value="1"/>
</dbReference>
<dbReference type="InterPro" id="IPR036235">
    <property type="entry name" value="Ribosomal_bL12_oligo_N_sf"/>
</dbReference>
<dbReference type="SUPFAM" id="SSF48300">
    <property type="entry name" value="Ribosomal protein L7/12, oligomerisation (N-terminal) domain"/>
    <property type="match status" value="1"/>
</dbReference>
<evidence type="ECO:0000313" key="7">
    <source>
        <dbReference type="EMBL" id="KKM63343.1"/>
    </source>
</evidence>
<dbReference type="InterPro" id="IPR013823">
    <property type="entry name" value="Ribosomal_bL12_C"/>
</dbReference>
<dbReference type="GO" id="GO:0006412">
    <property type="term" value="P:translation"/>
    <property type="evidence" value="ECO:0007669"/>
    <property type="project" value="InterPro"/>
</dbReference>
<dbReference type="PANTHER" id="PTHR45987">
    <property type="entry name" value="39S RIBOSOMAL PROTEIN L12"/>
    <property type="match status" value="1"/>
</dbReference>
<dbReference type="HAMAP" id="MF_00368">
    <property type="entry name" value="Ribosomal_bL12"/>
    <property type="match status" value="1"/>
</dbReference>
<dbReference type="SUPFAM" id="SSF54736">
    <property type="entry name" value="ClpS-like"/>
    <property type="match status" value="1"/>
</dbReference>
<evidence type="ECO:0000259" key="5">
    <source>
        <dbReference type="Pfam" id="PF00542"/>
    </source>
</evidence>
<reference evidence="7" key="1">
    <citation type="journal article" date="2015" name="Nature">
        <title>Complex archaea that bridge the gap between prokaryotes and eukaryotes.</title>
        <authorList>
            <person name="Spang A."/>
            <person name="Saw J.H."/>
            <person name="Jorgensen S.L."/>
            <person name="Zaremba-Niedzwiedzka K."/>
            <person name="Martijn J."/>
            <person name="Lind A.E."/>
            <person name="van Eijk R."/>
            <person name="Schleper C."/>
            <person name="Guy L."/>
            <person name="Ettema T.J."/>
        </authorList>
    </citation>
    <scope>NUCLEOTIDE SEQUENCE</scope>
</reference>
<dbReference type="PANTHER" id="PTHR45987:SF4">
    <property type="entry name" value="LARGE RIBOSOMAL SUBUNIT PROTEIN BL12M"/>
    <property type="match status" value="1"/>
</dbReference>
<evidence type="ECO:0000256" key="4">
    <source>
        <dbReference type="SAM" id="MobiDB-lite"/>
    </source>
</evidence>
<dbReference type="Gene3D" id="1.20.5.710">
    <property type="entry name" value="Single helix bin"/>
    <property type="match status" value="1"/>
</dbReference>
<name>A0A0F9J1B3_9ZZZZ</name>
<dbReference type="NCBIfam" id="TIGR00855">
    <property type="entry name" value="L12"/>
    <property type="match status" value="1"/>
</dbReference>
<dbReference type="GO" id="GO:0003729">
    <property type="term" value="F:mRNA binding"/>
    <property type="evidence" value="ECO:0007669"/>
    <property type="project" value="TreeGrafter"/>
</dbReference>
<proteinExistence type="inferred from homology"/>
<comment type="similarity">
    <text evidence="1">Belongs to the bacterial ribosomal protein bL12 family.</text>
</comment>
<evidence type="ECO:0000256" key="1">
    <source>
        <dbReference type="ARBA" id="ARBA00007197"/>
    </source>
</evidence>
<dbReference type="GO" id="GO:0003735">
    <property type="term" value="F:structural constituent of ribosome"/>
    <property type="evidence" value="ECO:0007669"/>
    <property type="project" value="InterPro"/>
</dbReference>
<feature type="compositionally biased region" description="Basic and acidic residues" evidence="4">
    <location>
        <begin position="24"/>
        <end position="49"/>
    </location>
</feature>
<dbReference type="Gene3D" id="3.30.1390.10">
    <property type="match status" value="1"/>
</dbReference>
<gene>
    <name evidence="7" type="ORF">LCGC14_1512450</name>
</gene>